<evidence type="ECO:0000313" key="2">
    <source>
        <dbReference type="EMBL" id="RSX49753.1"/>
    </source>
</evidence>
<reference evidence="2 3" key="1">
    <citation type="submission" date="2018-09" db="EMBL/GenBank/DDBJ databases">
        <title>Characterization of the phylogenetic diversity of five novel species belonging to the genus Bifidobacterium.</title>
        <authorList>
            <person name="Lugli G.A."/>
            <person name="Duranti S."/>
            <person name="Milani C."/>
        </authorList>
    </citation>
    <scope>NUCLEOTIDE SEQUENCE [LARGE SCALE GENOMIC DNA]</scope>
    <source>
        <strain evidence="2 3">2020B</strain>
    </source>
</reference>
<dbReference type="EMBL" id="QXGI01000001">
    <property type="protein sequence ID" value="RSX49753.1"/>
    <property type="molecule type" value="Genomic_DNA"/>
</dbReference>
<evidence type="ECO:0000313" key="3">
    <source>
        <dbReference type="Proteomes" id="UP000288052"/>
    </source>
</evidence>
<name>A0A430FAA2_9BIFI</name>
<sequence>MAADTGSAIGTLPDDVTDEYGRQRTVAASSDRGRRRYCPAGTPTTDDGRNPAGVVMLGRDRTVRGGHGGRPCRRIAGRA</sequence>
<keyword evidence="3" id="KW-1185">Reference proteome</keyword>
<gene>
    <name evidence="2" type="ORF">D2E22_0214</name>
</gene>
<protein>
    <submittedName>
        <fullName evidence="2">Uncharacterized protein</fullName>
    </submittedName>
</protein>
<organism evidence="2 3">
    <name type="scientific">Bifidobacterium castoris</name>
    <dbReference type="NCBI Taxonomy" id="2306972"/>
    <lineage>
        <taxon>Bacteria</taxon>
        <taxon>Bacillati</taxon>
        <taxon>Actinomycetota</taxon>
        <taxon>Actinomycetes</taxon>
        <taxon>Bifidobacteriales</taxon>
        <taxon>Bifidobacteriaceae</taxon>
        <taxon>Bifidobacterium</taxon>
    </lineage>
</organism>
<comment type="caution">
    <text evidence="2">The sequence shown here is derived from an EMBL/GenBank/DDBJ whole genome shotgun (WGS) entry which is preliminary data.</text>
</comment>
<evidence type="ECO:0000256" key="1">
    <source>
        <dbReference type="SAM" id="MobiDB-lite"/>
    </source>
</evidence>
<proteinExistence type="predicted"/>
<feature type="region of interest" description="Disordered" evidence="1">
    <location>
        <begin position="1"/>
        <end position="53"/>
    </location>
</feature>
<dbReference type="Proteomes" id="UP000288052">
    <property type="component" value="Unassembled WGS sequence"/>
</dbReference>
<dbReference type="AlphaFoldDB" id="A0A430FAA2"/>
<accession>A0A430FAA2</accession>